<dbReference type="OrthoDB" id="10566032at2759"/>
<dbReference type="Proteomes" id="UP000276133">
    <property type="component" value="Unassembled WGS sequence"/>
</dbReference>
<name>A0A3M7R2M4_BRAPC</name>
<protein>
    <submittedName>
        <fullName evidence="1">Uncharacterized protein</fullName>
    </submittedName>
</protein>
<evidence type="ECO:0000313" key="1">
    <source>
        <dbReference type="EMBL" id="RNA17833.1"/>
    </source>
</evidence>
<keyword evidence="2" id="KW-1185">Reference proteome</keyword>
<gene>
    <name evidence="1" type="ORF">BpHYR1_051596</name>
</gene>
<comment type="caution">
    <text evidence="1">The sequence shown here is derived from an EMBL/GenBank/DDBJ whole genome shotgun (WGS) entry which is preliminary data.</text>
</comment>
<dbReference type="EMBL" id="REGN01004366">
    <property type="protein sequence ID" value="RNA17833.1"/>
    <property type="molecule type" value="Genomic_DNA"/>
</dbReference>
<dbReference type="AlphaFoldDB" id="A0A3M7R2M4"/>
<accession>A0A3M7R2M4</accession>
<organism evidence="1 2">
    <name type="scientific">Brachionus plicatilis</name>
    <name type="common">Marine rotifer</name>
    <name type="synonym">Brachionus muelleri</name>
    <dbReference type="NCBI Taxonomy" id="10195"/>
    <lineage>
        <taxon>Eukaryota</taxon>
        <taxon>Metazoa</taxon>
        <taxon>Spiralia</taxon>
        <taxon>Gnathifera</taxon>
        <taxon>Rotifera</taxon>
        <taxon>Eurotatoria</taxon>
        <taxon>Monogononta</taxon>
        <taxon>Pseudotrocha</taxon>
        <taxon>Ploima</taxon>
        <taxon>Brachionidae</taxon>
        <taxon>Brachionus</taxon>
    </lineage>
</organism>
<evidence type="ECO:0000313" key="2">
    <source>
        <dbReference type="Proteomes" id="UP000276133"/>
    </source>
</evidence>
<reference evidence="1 2" key="1">
    <citation type="journal article" date="2018" name="Sci. Rep.">
        <title>Genomic signatures of local adaptation to the degree of environmental predictability in rotifers.</title>
        <authorList>
            <person name="Franch-Gras L."/>
            <person name="Hahn C."/>
            <person name="Garcia-Roger E.M."/>
            <person name="Carmona M.J."/>
            <person name="Serra M."/>
            <person name="Gomez A."/>
        </authorList>
    </citation>
    <scope>NUCLEOTIDE SEQUENCE [LARGE SCALE GENOMIC DNA]</scope>
    <source>
        <strain evidence="1">HYR1</strain>
    </source>
</reference>
<proteinExistence type="predicted"/>
<sequence>MFGYRYDNLKRKLEPMNKKFKTLKDDLESNHRPLTENGTIELCQQIILDNKRIFEENLRIIQQNHKILDQNKKALDFIDQIIIKGKPNEKIN</sequence>